<dbReference type="EMBL" id="MZ501088">
    <property type="protein sequence ID" value="QXV81947.1"/>
    <property type="molecule type" value="Genomic_DNA"/>
</dbReference>
<feature type="domain" description="Phage tail protein C-terminal" evidence="1">
    <location>
        <begin position="64"/>
        <end position="196"/>
    </location>
</feature>
<dbReference type="Pfam" id="PF25670">
    <property type="entry name" value="Phage_tail_C_2"/>
    <property type="match status" value="1"/>
</dbReference>
<protein>
    <submittedName>
        <fullName evidence="2">Tail fiber protein</fullName>
    </submittedName>
</protein>
<evidence type="ECO:0000313" key="2">
    <source>
        <dbReference type="EMBL" id="QXV81947.1"/>
    </source>
</evidence>
<reference evidence="2" key="1">
    <citation type="journal article" date="2021" name="PLoS Biol.">
        <title>Systematic exploration of Escherichia coli phage-host interactions with the BASEL phage collection.</title>
        <authorList>
            <person name="Maffei E."/>
            <person name="Shaidullina A."/>
            <person name="Burkolter M."/>
            <person name="Heyer Y."/>
            <person name="Estermann F."/>
            <person name="Druelle V."/>
            <person name="Sauer P."/>
            <person name="Willi L."/>
            <person name="Michaelis S."/>
            <person name="Hilbi H."/>
            <person name="Thaler D.S."/>
            <person name="Harms A."/>
        </authorList>
    </citation>
    <scope>NUCLEOTIDE SEQUENCE</scope>
    <source>
        <strain evidence="2">Bas17</strain>
    </source>
</reference>
<evidence type="ECO:0000313" key="3">
    <source>
        <dbReference type="Proteomes" id="UP000828580"/>
    </source>
</evidence>
<name>A0AAE7VVT5_9CAUD</name>
<keyword evidence="3" id="KW-1185">Reference proteome</keyword>
<dbReference type="InterPro" id="IPR058008">
    <property type="entry name" value="Gp26_C"/>
</dbReference>
<proteinExistence type="predicted"/>
<organism evidence="2 3">
    <name type="scientific">Escherichia phage KarlBarth</name>
    <dbReference type="NCBI Taxonomy" id="2851981"/>
    <lineage>
        <taxon>Viruses</taxon>
        <taxon>Duplodnaviria</taxon>
        <taxon>Heunggongvirae</taxon>
        <taxon>Uroviricota</taxon>
        <taxon>Caudoviricetes</taxon>
        <taxon>Dhillonvirus</taxon>
        <taxon>Dhillonvirus karlbarth</taxon>
    </lineage>
</organism>
<sequence>MFRNNQQIAAPWDIWNYSSNLFFRAGDTYSMISIPFEQAGKIKVFGGAAGFGWKTARTIYDTENTTVDSNGFLKTASPIVKVFKDGSFETNEQSKGATVERVSTGVYKISGVLGLNSEAVWGGVGGGFEIPVDVNKQARIWLDYEVNADGSIVMKTYHRTHDSSPSFATNTIDGFNNGDPIDIPSDAFVSVRVNMP</sequence>
<dbReference type="Proteomes" id="UP000828580">
    <property type="component" value="Segment"/>
</dbReference>
<gene>
    <name evidence="2" type="ORF">bas17_0031</name>
</gene>
<accession>A0AAE7VVT5</accession>
<evidence type="ECO:0000259" key="1">
    <source>
        <dbReference type="Pfam" id="PF25670"/>
    </source>
</evidence>